<evidence type="ECO:0008006" key="4">
    <source>
        <dbReference type="Google" id="ProtNLM"/>
    </source>
</evidence>
<gene>
    <name evidence="2" type="ORF">MCOR_17561</name>
</gene>
<dbReference type="EMBL" id="CACVKT020003090">
    <property type="protein sequence ID" value="CAC5381690.1"/>
    <property type="molecule type" value="Genomic_DNA"/>
</dbReference>
<dbReference type="Proteomes" id="UP000507470">
    <property type="component" value="Unassembled WGS sequence"/>
</dbReference>
<protein>
    <recommendedName>
        <fullName evidence="4">FLYWCH-type domain-containing protein</fullName>
    </recommendedName>
</protein>
<feature type="region of interest" description="Disordered" evidence="1">
    <location>
        <begin position="83"/>
        <end position="103"/>
    </location>
</feature>
<organism evidence="2 3">
    <name type="scientific">Mytilus coruscus</name>
    <name type="common">Sea mussel</name>
    <dbReference type="NCBI Taxonomy" id="42192"/>
    <lineage>
        <taxon>Eukaryota</taxon>
        <taxon>Metazoa</taxon>
        <taxon>Spiralia</taxon>
        <taxon>Lophotrochozoa</taxon>
        <taxon>Mollusca</taxon>
        <taxon>Bivalvia</taxon>
        <taxon>Autobranchia</taxon>
        <taxon>Pteriomorphia</taxon>
        <taxon>Mytilida</taxon>
        <taxon>Mytiloidea</taxon>
        <taxon>Mytilidae</taxon>
        <taxon>Mytilinae</taxon>
        <taxon>Mytilus</taxon>
    </lineage>
</organism>
<evidence type="ECO:0000313" key="3">
    <source>
        <dbReference type="Proteomes" id="UP000507470"/>
    </source>
</evidence>
<dbReference type="AlphaFoldDB" id="A0A6J8BEJ4"/>
<evidence type="ECO:0000256" key="1">
    <source>
        <dbReference type="SAM" id="MobiDB-lite"/>
    </source>
</evidence>
<proteinExistence type="predicted"/>
<sequence length="203" mass="22550">MNTTRNDHTLDLLCMTNTSLVNRIETVPPLGDHDMIFSEINIFQTLTTQNIHIRESRMEKVIPEDNSDSDHYADDTFDVSNRSFHKPVPVNEESLTDSSVDDPMKGIDATATITLPDIRPRQQNDKTWWWCSVRGKSNRCQAAVSQIGDNFVPGKLPNNHPSAPSSVVLATISASVKAKAALPVLAFTRSSEIVKTVLATLYE</sequence>
<evidence type="ECO:0000313" key="2">
    <source>
        <dbReference type="EMBL" id="CAC5381690.1"/>
    </source>
</evidence>
<keyword evidence="3" id="KW-1185">Reference proteome</keyword>
<reference evidence="2 3" key="1">
    <citation type="submission" date="2020-06" db="EMBL/GenBank/DDBJ databases">
        <authorList>
            <person name="Li R."/>
            <person name="Bekaert M."/>
        </authorList>
    </citation>
    <scope>NUCLEOTIDE SEQUENCE [LARGE SCALE GENOMIC DNA]</scope>
    <source>
        <strain evidence="3">wild</strain>
    </source>
</reference>
<name>A0A6J8BEJ4_MYTCO</name>
<accession>A0A6J8BEJ4</accession>